<sequence length="61" mass="6926">MTAKTSRTSRAVRTYKVQFLRPVKMGGRWYLPGEEALLSAKIAREFVKRGLVEKLKDSRGG</sequence>
<proteinExistence type="predicted"/>
<dbReference type="EMBL" id="NJBO01000014">
    <property type="protein sequence ID" value="TKJ41324.1"/>
    <property type="molecule type" value="Genomic_DNA"/>
</dbReference>
<evidence type="ECO:0000313" key="2">
    <source>
        <dbReference type="Proteomes" id="UP000317778"/>
    </source>
</evidence>
<comment type="caution">
    <text evidence="1">The sequence shown here is derived from an EMBL/GenBank/DDBJ whole genome shotgun (WGS) entry which is preliminary data.</text>
</comment>
<dbReference type="Proteomes" id="UP000317778">
    <property type="component" value="Unassembled WGS sequence"/>
</dbReference>
<accession>A0A532V274</accession>
<protein>
    <submittedName>
        <fullName evidence="1">Uncharacterized protein</fullName>
    </submittedName>
</protein>
<dbReference type="AlphaFoldDB" id="A0A532V274"/>
<gene>
    <name evidence="1" type="ORF">CEE36_08390</name>
</gene>
<organism evidence="1 2">
    <name type="scientific">candidate division TA06 bacterium B3_TA06</name>
    <dbReference type="NCBI Taxonomy" id="2012487"/>
    <lineage>
        <taxon>Bacteria</taxon>
        <taxon>Bacteria division TA06</taxon>
    </lineage>
</organism>
<evidence type="ECO:0000313" key="1">
    <source>
        <dbReference type="EMBL" id="TKJ41324.1"/>
    </source>
</evidence>
<name>A0A532V274_UNCT6</name>
<reference evidence="1 2" key="1">
    <citation type="submission" date="2017-06" db="EMBL/GenBank/DDBJ databases">
        <title>Novel microbial phyla capable of carbon fixation and sulfur reduction in deep-sea sediments.</title>
        <authorList>
            <person name="Huang J."/>
            <person name="Baker B."/>
            <person name="Wang Y."/>
        </authorList>
    </citation>
    <scope>NUCLEOTIDE SEQUENCE [LARGE SCALE GENOMIC DNA]</scope>
    <source>
        <strain evidence="1">B3_TA06</strain>
    </source>
</reference>